<evidence type="ECO:0000313" key="2">
    <source>
        <dbReference type="Proteomes" id="UP000682802"/>
    </source>
</evidence>
<dbReference type="EMBL" id="CP076128">
    <property type="protein sequence ID" value="QWG08260.1"/>
    <property type="molecule type" value="Genomic_DNA"/>
</dbReference>
<dbReference type="RefSeq" id="WP_144075633.1">
    <property type="nucleotide sequence ID" value="NZ_CP076128.1"/>
</dbReference>
<proteinExistence type="predicted"/>
<keyword evidence="2" id="KW-1185">Reference proteome</keyword>
<dbReference type="Proteomes" id="UP000682802">
    <property type="component" value="Chromosome 1"/>
</dbReference>
<accession>A0ABX8GXD0</accession>
<name>A0ABX8GXD0_9BACT</name>
<evidence type="ECO:0000313" key="1">
    <source>
        <dbReference type="EMBL" id="QWG08260.1"/>
    </source>
</evidence>
<organism evidence="1 2">
    <name type="scientific">Flammeovirga kamogawensis</name>
    <dbReference type="NCBI Taxonomy" id="373891"/>
    <lineage>
        <taxon>Bacteria</taxon>
        <taxon>Pseudomonadati</taxon>
        <taxon>Bacteroidota</taxon>
        <taxon>Cytophagia</taxon>
        <taxon>Cytophagales</taxon>
        <taxon>Flammeovirgaceae</taxon>
        <taxon>Flammeovirga</taxon>
    </lineage>
</organism>
<reference evidence="1 2" key="1">
    <citation type="submission" date="2021-05" db="EMBL/GenBank/DDBJ databases">
        <title>Comparative genomic studies on the polysaccharide-degrading batcterial strains of the Flammeovirga genus.</title>
        <authorList>
            <person name="Zewei F."/>
            <person name="Zheng Z."/>
            <person name="Yu L."/>
            <person name="Ruyue G."/>
            <person name="Yanhong M."/>
            <person name="Yuanyuan C."/>
            <person name="Jingyan G."/>
            <person name="Wenjun H."/>
        </authorList>
    </citation>
    <scope>NUCLEOTIDE SEQUENCE [LARGE SCALE GENOMIC DNA]</scope>
    <source>
        <strain evidence="1 2">YS10</strain>
    </source>
</reference>
<sequence length="94" mass="10937">MKFLFIYDALDYSLLLTVEKRIQLKKELDITLNSNKVKLLKSGDPVMVLSGSNNTKRPLFVSSIELDEDAIEELFLKYQLDKFYEVSEEDEVEV</sequence>
<protein>
    <submittedName>
        <fullName evidence="1">Uncharacterized protein</fullName>
    </submittedName>
</protein>
<gene>
    <name evidence="1" type="ORF">KM029_04800</name>
</gene>